<dbReference type="InterPro" id="IPR011009">
    <property type="entry name" value="Kinase-like_dom_sf"/>
</dbReference>
<evidence type="ECO:0000313" key="3">
    <source>
        <dbReference type="Proteomes" id="UP000054097"/>
    </source>
</evidence>
<dbReference type="SUPFAM" id="SSF56112">
    <property type="entry name" value="Protein kinase-like (PK-like)"/>
    <property type="match status" value="1"/>
</dbReference>
<dbReference type="PROSITE" id="PS50011">
    <property type="entry name" value="PROTEIN_KINASE_DOM"/>
    <property type="match status" value="1"/>
</dbReference>
<feature type="domain" description="Protein kinase" evidence="1">
    <location>
        <begin position="1"/>
        <end position="225"/>
    </location>
</feature>
<keyword evidence="3" id="KW-1185">Reference proteome</keyword>
<reference evidence="2 3" key="1">
    <citation type="submission" date="2014-04" db="EMBL/GenBank/DDBJ databases">
        <authorList>
            <consortium name="DOE Joint Genome Institute"/>
            <person name="Kuo A."/>
            <person name="Zuccaro A."/>
            <person name="Kohler A."/>
            <person name="Nagy L.G."/>
            <person name="Floudas D."/>
            <person name="Copeland A."/>
            <person name="Barry K.W."/>
            <person name="Cichocki N."/>
            <person name="Veneault-Fourrey C."/>
            <person name="LaButti K."/>
            <person name="Lindquist E.A."/>
            <person name="Lipzen A."/>
            <person name="Lundell T."/>
            <person name="Morin E."/>
            <person name="Murat C."/>
            <person name="Sun H."/>
            <person name="Tunlid A."/>
            <person name="Henrissat B."/>
            <person name="Grigoriev I.V."/>
            <person name="Hibbett D.S."/>
            <person name="Martin F."/>
            <person name="Nordberg H.P."/>
            <person name="Cantor M.N."/>
            <person name="Hua S.X."/>
        </authorList>
    </citation>
    <scope>NUCLEOTIDE SEQUENCE [LARGE SCALE GENOMIC DNA]</scope>
    <source>
        <strain evidence="2 3">MAFF 305830</strain>
    </source>
</reference>
<protein>
    <recommendedName>
        <fullName evidence="1">Protein kinase domain-containing protein</fullName>
    </recommendedName>
</protein>
<dbReference type="InterPro" id="IPR000719">
    <property type="entry name" value="Prot_kinase_dom"/>
</dbReference>
<feature type="non-terminal residue" evidence="2">
    <location>
        <position position="1"/>
    </location>
</feature>
<dbReference type="PROSITE" id="PS00108">
    <property type="entry name" value="PROTEIN_KINASE_ST"/>
    <property type="match status" value="1"/>
</dbReference>
<evidence type="ECO:0000313" key="2">
    <source>
        <dbReference type="EMBL" id="KIM28122.1"/>
    </source>
</evidence>
<dbReference type="PIRSF" id="PIRSF000654">
    <property type="entry name" value="Integrin-linked_kinase"/>
    <property type="match status" value="1"/>
</dbReference>
<dbReference type="AlphaFoldDB" id="A0A0C2XGB6"/>
<dbReference type="Pfam" id="PF00069">
    <property type="entry name" value="Pkinase"/>
    <property type="match status" value="1"/>
</dbReference>
<dbReference type="Proteomes" id="UP000054097">
    <property type="component" value="Unassembled WGS sequence"/>
</dbReference>
<dbReference type="PANTHER" id="PTHR23257">
    <property type="entry name" value="SERINE-THREONINE PROTEIN KINASE"/>
    <property type="match status" value="1"/>
</dbReference>
<dbReference type="STRING" id="933852.A0A0C2XGB6"/>
<dbReference type="GO" id="GO:0004672">
    <property type="term" value="F:protein kinase activity"/>
    <property type="evidence" value="ECO:0007669"/>
    <property type="project" value="InterPro"/>
</dbReference>
<dbReference type="EMBL" id="KN824295">
    <property type="protein sequence ID" value="KIM28122.1"/>
    <property type="molecule type" value="Genomic_DNA"/>
</dbReference>
<evidence type="ECO:0000259" key="1">
    <source>
        <dbReference type="PROSITE" id="PS50011"/>
    </source>
</evidence>
<dbReference type="Gene3D" id="1.10.510.10">
    <property type="entry name" value="Transferase(Phosphotransferase) domain 1"/>
    <property type="match status" value="1"/>
</dbReference>
<sequence>RELFVWGNLDHPNVLPLYGYIEDDGYGITDAIISPWVENGSASLYIQTDITWEQRINLAMGVTDGLRYLHGFTPAIVHADLKPANILVDSNGAPLICDFGLVRLVTDDITTGLTTTSPHTGTARYLSYELVQSTSPPTTASDVHALGCVLMELIYSISLYAHIESLEPQANYRILCHIDRGNPPSSRPDSTHGVSSILWDIFEACWNKEPARRPTAEDIYQYLVLNIEEILADAKLNH</sequence>
<dbReference type="OrthoDB" id="4062651at2759"/>
<dbReference type="HOGENOM" id="CLU_000288_7_18_1"/>
<gene>
    <name evidence="2" type="ORF">M408DRAFT_70390</name>
</gene>
<dbReference type="InterPro" id="IPR050167">
    <property type="entry name" value="Ser_Thr_protein_kinase"/>
</dbReference>
<organism evidence="2 3">
    <name type="scientific">Serendipita vermifera MAFF 305830</name>
    <dbReference type="NCBI Taxonomy" id="933852"/>
    <lineage>
        <taxon>Eukaryota</taxon>
        <taxon>Fungi</taxon>
        <taxon>Dikarya</taxon>
        <taxon>Basidiomycota</taxon>
        <taxon>Agaricomycotina</taxon>
        <taxon>Agaricomycetes</taxon>
        <taxon>Sebacinales</taxon>
        <taxon>Serendipitaceae</taxon>
        <taxon>Serendipita</taxon>
    </lineage>
</organism>
<proteinExistence type="predicted"/>
<name>A0A0C2XGB6_SERVB</name>
<dbReference type="GO" id="GO:0005524">
    <property type="term" value="F:ATP binding"/>
    <property type="evidence" value="ECO:0007669"/>
    <property type="project" value="InterPro"/>
</dbReference>
<accession>A0A0C2XGB6</accession>
<dbReference type="InterPro" id="IPR008271">
    <property type="entry name" value="Ser/Thr_kinase_AS"/>
</dbReference>
<reference evidence="3" key="2">
    <citation type="submission" date="2015-01" db="EMBL/GenBank/DDBJ databases">
        <title>Evolutionary Origins and Diversification of the Mycorrhizal Mutualists.</title>
        <authorList>
            <consortium name="DOE Joint Genome Institute"/>
            <consortium name="Mycorrhizal Genomics Consortium"/>
            <person name="Kohler A."/>
            <person name="Kuo A."/>
            <person name="Nagy L.G."/>
            <person name="Floudas D."/>
            <person name="Copeland A."/>
            <person name="Barry K.W."/>
            <person name="Cichocki N."/>
            <person name="Veneault-Fourrey C."/>
            <person name="LaButti K."/>
            <person name="Lindquist E.A."/>
            <person name="Lipzen A."/>
            <person name="Lundell T."/>
            <person name="Morin E."/>
            <person name="Murat C."/>
            <person name="Riley R."/>
            <person name="Ohm R."/>
            <person name="Sun H."/>
            <person name="Tunlid A."/>
            <person name="Henrissat B."/>
            <person name="Grigoriev I.V."/>
            <person name="Hibbett D.S."/>
            <person name="Martin F."/>
        </authorList>
    </citation>
    <scope>NUCLEOTIDE SEQUENCE [LARGE SCALE GENOMIC DNA]</scope>
    <source>
        <strain evidence="3">MAFF 305830</strain>
    </source>
</reference>
<dbReference type="SMART" id="SM00220">
    <property type="entry name" value="S_TKc"/>
    <property type="match status" value="1"/>
</dbReference>